<feature type="transmembrane region" description="Helical" evidence="1">
    <location>
        <begin position="109"/>
        <end position="128"/>
    </location>
</feature>
<feature type="transmembrane region" description="Helical" evidence="1">
    <location>
        <begin position="12"/>
        <end position="38"/>
    </location>
</feature>
<gene>
    <name evidence="2" type="ORF">E5351_07205</name>
</gene>
<evidence type="ECO:0000256" key="1">
    <source>
        <dbReference type="SAM" id="Phobius"/>
    </source>
</evidence>
<accession>A0A4S2BHE4</accession>
<keyword evidence="1" id="KW-0812">Transmembrane</keyword>
<dbReference type="Proteomes" id="UP000309117">
    <property type="component" value="Unassembled WGS sequence"/>
</dbReference>
<comment type="caution">
    <text evidence="2">The sequence shown here is derived from an EMBL/GenBank/DDBJ whole genome shotgun (WGS) entry which is preliminary data.</text>
</comment>
<name>A0A4S2BHE4_9LACO</name>
<organism evidence="2 3">
    <name type="scientific">Lactobacillus intestinalis</name>
    <dbReference type="NCBI Taxonomy" id="151781"/>
    <lineage>
        <taxon>Bacteria</taxon>
        <taxon>Bacillati</taxon>
        <taxon>Bacillota</taxon>
        <taxon>Bacilli</taxon>
        <taxon>Lactobacillales</taxon>
        <taxon>Lactobacillaceae</taxon>
        <taxon>Lactobacillus</taxon>
    </lineage>
</organism>
<dbReference type="RefSeq" id="WP_004040349.1">
    <property type="nucleotide sequence ID" value="NZ_AQFR02000003.1"/>
</dbReference>
<feature type="transmembrane region" description="Helical" evidence="1">
    <location>
        <begin position="140"/>
        <end position="163"/>
    </location>
</feature>
<dbReference type="AlphaFoldDB" id="A0A4S2BHE4"/>
<feature type="transmembrane region" description="Helical" evidence="1">
    <location>
        <begin position="61"/>
        <end position="81"/>
    </location>
</feature>
<protein>
    <submittedName>
        <fullName evidence="2">DUF2975 domain-containing protein</fullName>
    </submittedName>
</protein>
<keyword evidence="1" id="KW-1133">Transmembrane helix</keyword>
<proteinExistence type="predicted"/>
<reference evidence="2 3" key="1">
    <citation type="submission" date="2019-04" db="EMBL/GenBank/DDBJ databases">
        <title>Microbes associate with the intestines of laboratory mice.</title>
        <authorList>
            <person name="Navarre W."/>
            <person name="Wong E."/>
            <person name="Huang K."/>
            <person name="Tropini C."/>
            <person name="Ng K."/>
            <person name="Yu B."/>
        </authorList>
    </citation>
    <scope>NUCLEOTIDE SEQUENCE [LARGE SCALE GENOMIC DNA]</scope>
    <source>
        <strain evidence="2 3">NM61_E11</strain>
    </source>
</reference>
<dbReference type="EMBL" id="SRYV01000012">
    <property type="protein sequence ID" value="TGY13545.1"/>
    <property type="molecule type" value="Genomic_DNA"/>
</dbReference>
<sequence>MKKFWLNLIEVVAFIYQIFCVLGMVFSVFVLGIVAFSFNNNSDFAQGFRAGFGSWGKGNTLWLAIAFFVVLFLEALAEFFICRFARGLVRNIKNEIFFANQNLELIRKLLVWVATYTVMTIVLFMMSLNLQPGKDDIQHLAYPTGAQGGLLFLAVIYVIYIVFKYGMQLQEDSDAII</sequence>
<evidence type="ECO:0000313" key="2">
    <source>
        <dbReference type="EMBL" id="TGY13545.1"/>
    </source>
</evidence>
<evidence type="ECO:0000313" key="3">
    <source>
        <dbReference type="Proteomes" id="UP000309117"/>
    </source>
</evidence>
<keyword evidence="1" id="KW-0472">Membrane</keyword>